<accession>A0AAU7XG77</accession>
<organism evidence="1">
    <name type="scientific">Methyloraptor flagellatus</name>
    <dbReference type="NCBI Taxonomy" id="3162530"/>
    <lineage>
        <taxon>Bacteria</taxon>
        <taxon>Pseudomonadati</taxon>
        <taxon>Pseudomonadota</taxon>
        <taxon>Alphaproteobacteria</taxon>
        <taxon>Hyphomicrobiales</taxon>
        <taxon>Ancalomicrobiaceae</taxon>
        <taxon>Methyloraptor</taxon>
    </lineage>
</organism>
<dbReference type="Pfam" id="PF03270">
    <property type="entry name" value="DUF269"/>
    <property type="match status" value="1"/>
</dbReference>
<sequence length="154" mass="17156">MTTATLDHPTGLDAPFVKTLVRLVRAEDSYGTWEGRSDADLLRDFIVTKEQRREIPIIGDPDPDVLWRLEKFYAAVGLDIERVSGRIASPMMKMSHEGFGRVLLTTGRLVVVSKTLRDVHRFGFETFEKLGEAGGKLVAEAAEWIAKNPDLADA</sequence>
<gene>
    <name evidence="1" type="ORF">ABS361_11325</name>
</gene>
<evidence type="ECO:0000313" key="1">
    <source>
        <dbReference type="EMBL" id="XBY46747.1"/>
    </source>
</evidence>
<dbReference type="Gene3D" id="1.10.3100.20">
    <property type="entry name" value="Protein of unknown function DUF269"/>
    <property type="match status" value="1"/>
</dbReference>
<reference evidence="1" key="1">
    <citation type="submission" date="2024-06" db="EMBL/GenBank/DDBJ databases">
        <title>Methylostella associata gen. nov., sp. nov., a novel Ancalomicrobiaceae-affiliated facultatively methylotrophic bacteria that feed on methanotrophs of the genus Methylococcus.</title>
        <authorList>
            <person name="Saltykova V."/>
            <person name="Danilova O.V."/>
            <person name="Oshkin I.Y."/>
            <person name="Belova S.E."/>
            <person name="Pimenov N.V."/>
            <person name="Dedysh S.N."/>
        </authorList>
    </citation>
    <scope>NUCLEOTIDE SEQUENCE</scope>
    <source>
        <strain evidence="1">S20</strain>
    </source>
</reference>
<dbReference type="AlphaFoldDB" id="A0AAU7XG77"/>
<dbReference type="PIRSF" id="PIRSF005788">
    <property type="entry name" value="NifK"/>
    <property type="match status" value="1"/>
</dbReference>
<dbReference type="InterPro" id="IPR004952">
    <property type="entry name" value="NifX-assoc_nitrogen_fix"/>
</dbReference>
<dbReference type="NCBIfam" id="TIGR02935">
    <property type="entry name" value="NifX-associated nitrogen fixation protein"/>
    <property type="match status" value="1"/>
</dbReference>
<dbReference type="KEGG" id="mflg:ABS361_11325"/>
<proteinExistence type="predicted"/>
<dbReference type="EMBL" id="CP158568">
    <property type="protein sequence ID" value="XBY46747.1"/>
    <property type="molecule type" value="Genomic_DNA"/>
</dbReference>
<name>A0AAU7XG77_9HYPH</name>
<dbReference type="RefSeq" id="WP_407051838.1">
    <property type="nucleotide sequence ID" value="NZ_CP158568.1"/>
</dbReference>
<protein>
    <submittedName>
        <fullName evidence="1">NifX-associated nitrogen fixation protein</fullName>
    </submittedName>
</protein>